<evidence type="ECO:0000256" key="6">
    <source>
        <dbReference type="RuleBase" id="RU369062"/>
    </source>
</evidence>
<protein>
    <recommendedName>
        <fullName evidence="6">ADP/GDP-polyphosphate phosphotransferase</fullName>
        <ecNumber evidence="6">2.7.4.-</ecNumber>
    </recommendedName>
    <alternativeName>
        <fullName evidence="6">Polyphosphate kinase PPK2</fullName>
    </alternativeName>
</protein>
<evidence type="ECO:0000313" key="9">
    <source>
        <dbReference type="Proteomes" id="UP001597102"/>
    </source>
</evidence>
<feature type="domain" description="Polyphosphate kinase-2-related" evidence="7">
    <location>
        <begin position="46"/>
        <end position="271"/>
    </location>
</feature>
<dbReference type="GO" id="GO:0008976">
    <property type="term" value="F:polyphosphate kinase activity"/>
    <property type="evidence" value="ECO:0007669"/>
    <property type="project" value="UniProtKB-EC"/>
</dbReference>
<gene>
    <name evidence="8" type="primary">ppk2</name>
    <name evidence="8" type="ORF">ACFQ2F_13915</name>
</gene>
<evidence type="ECO:0000256" key="3">
    <source>
        <dbReference type="ARBA" id="ARBA00022777"/>
    </source>
</evidence>
<comment type="subunit">
    <text evidence="6">Homotetramer.</text>
</comment>
<comment type="caution">
    <text evidence="8">The sequence shown here is derived from an EMBL/GenBank/DDBJ whole genome shotgun (WGS) entry which is preliminary data.</text>
</comment>
<dbReference type="PANTHER" id="PTHR34383">
    <property type="entry name" value="POLYPHOSPHATE:AMP PHOSPHOTRANSFERASE-RELATED"/>
    <property type="match status" value="1"/>
</dbReference>
<evidence type="ECO:0000313" key="8">
    <source>
        <dbReference type="EMBL" id="MFD0988196.1"/>
    </source>
</evidence>
<keyword evidence="2 6" id="KW-0808">Transferase</keyword>
<dbReference type="EMBL" id="JBHTJO010000002">
    <property type="protein sequence ID" value="MFD0988196.1"/>
    <property type="molecule type" value="Genomic_DNA"/>
</dbReference>
<dbReference type="NCBIfam" id="TIGR03707">
    <property type="entry name" value="PPK2_P_aer"/>
    <property type="match status" value="1"/>
</dbReference>
<comment type="similarity">
    <text evidence="1 6">Belongs to the polyphosphate kinase 2 (PPK2) family. Class I subfamily.</text>
</comment>
<keyword evidence="4" id="KW-0066">ATP synthesis</keyword>
<dbReference type="SUPFAM" id="SSF52540">
    <property type="entry name" value="P-loop containing nucleoside triphosphate hydrolases"/>
    <property type="match status" value="1"/>
</dbReference>
<evidence type="ECO:0000256" key="2">
    <source>
        <dbReference type="ARBA" id="ARBA00022679"/>
    </source>
</evidence>
<dbReference type="Proteomes" id="UP001597102">
    <property type="component" value="Unassembled WGS sequence"/>
</dbReference>
<accession>A0ABW3JDN0</accession>
<keyword evidence="9" id="KW-1185">Reference proteome</keyword>
<dbReference type="PIRSF" id="PIRSF028756">
    <property type="entry name" value="PPK2_prd"/>
    <property type="match status" value="1"/>
</dbReference>
<reference evidence="9" key="1">
    <citation type="journal article" date="2019" name="Int. J. Syst. Evol. Microbiol.">
        <title>The Global Catalogue of Microorganisms (GCM) 10K type strain sequencing project: providing services to taxonomists for standard genome sequencing and annotation.</title>
        <authorList>
            <consortium name="The Broad Institute Genomics Platform"/>
            <consortium name="The Broad Institute Genome Sequencing Center for Infectious Disease"/>
            <person name="Wu L."/>
            <person name="Ma J."/>
        </authorList>
    </citation>
    <scope>NUCLEOTIDE SEQUENCE [LARGE SCALE GENOMIC DNA]</scope>
    <source>
        <strain evidence="9">CCUG 61697</strain>
    </source>
</reference>
<dbReference type="RefSeq" id="WP_379091073.1">
    <property type="nucleotide sequence ID" value="NZ_JBHTJO010000002.1"/>
</dbReference>
<comment type="function">
    <text evidence="6">Uses inorganic polyphosphate (polyP) as a donor to convert GDP to GTP or ADP to ATP.</text>
</comment>
<dbReference type="InterPro" id="IPR022486">
    <property type="entry name" value="PPK2_PA0141"/>
</dbReference>
<dbReference type="InterPro" id="IPR016898">
    <property type="entry name" value="Polyphosphate_phosphotransfera"/>
</dbReference>
<evidence type="ECO:0000256" key="5">
    <source>
        <dbReference type="ARBA" id="ARBA00024500"/>
    </source>
</evidence>
<evidence type="ECO:0000259" key="7">
    <source>
        <dbReference type="Pfam" id="PF03976"/>
    </source>
</evidence>
<proteinExistence type="inferred from homology"/>
<dbReference type="InterPro" id="IPR022488">
    <property type="entry name" value="PPK2-related"/>
</dbReference>
<evidence type="ECO:0000256" key="4">
    <source>
        <dbReference type="ARBA" id="ARBA00023310"/>
    </source>
</evidence>
<dbReference type="Pfam" id="PF03976">
    <property type="entry name" value="PPK2"/>
    <property type="match status" value="1"/>
</dbReference>
<dbReference type="PANTHER" id="PTHR34383:SF1">
    <property type="entry name" value="ADP-POLYPHOSPHATE PHOSPHOTRANSFERASE"/>
    <property type="match status" value="1"/>
</dbReference>
<keyword evidence="3 6" id="KW-0418">Kinase</keyword>
<comment type="catalytic activity">
    <reaction evidence="5">
        <text>[phosphate](n) + ATP = [phosphate](n+1) + ADP</text>
        <dbReference type="Rhea" id="RHEA:19573"/>
        <dbReference type="Rhea" id="RHEA-COMP:9859"/>
        <dbReference type="Rhea" id="RHEA-COMP:14280"/>
        <dbReference type="ChEBI" id="CHEBI:16838"/>
        <dbReference type="ChEBI" id="CHEBI:30616"/>
        <dbReference type="ChEBI" id="CHEBI:456216"/>
    </reaction>
    <physiologicalReaction direction="right-to-left" evidence="5">
        <dbReference type="Rhea" id="RHEA:19575"/>
    </physiologicalReaction>
</comment>
<dbReference type="InterPro" id="IPR027417">
    <property type="entry name" value="P-loop_NTPase"/>
</dbReference>
<dbReference type="EC" id="2.7.4.-" evidence="6"/>
<name>A0ABW3JDN0_9HYPH</name>
<sequence length="293" mass="33963">MRGSFLLEDAGEGEELPGFDIDSPVLPEDIERKAFRSGGYPYSKRLKKKHYEKELEDLQIELLKLLRWVERSGKRLVVVFEGRDAAGKDGCIKRFLAHLNPRHAWQVALSKPTDAELGQWYFQRYVAQLPTAGNMILFNRSWYNRAGVEPVMGYCTEEQYHRFMDAVPQFEAGLVQDGIILVKLWLSVGREMQLKRFHARRHDALKRWKLTDNDVRGLSLFNAYSAARDRMFARTDTDFAPWLVVRSNDKRRARLNVIRAVLYGLDYDGKDHEVADKPDPKIVGRGPEFFENA</sequence>
<organism evidence="8 9">
    <name type="scientific">Methyloligella solikamskensis</name>
    <dbReference type="NCBI Taxonomy" id="1177756"/>
    <lineage>
        <taxon>Bacteria</taxon>
        <taxon>Pseudomonadati</taxon>
        <taxon>Pseudomonadota</taxon>
        <taxon>Alphaproteobacteria</taxon>
        <taxon>Hyphomicrobiales</taxon>
        <taxon>Hyphomicrobiaceae</taxon>
        <taxon>Methyloligella</taxon>
    </lineage>
</organism>
<evidence type="ECO:0000256" key="1">
    <source>
        <dbReference type="ARBA" id="ARBA00009924"/>
    </source>
</evidence>
<dbReference type="Gene3D" id="3.40.50.300">
    <property type="entry name" value="P-loop containing nucleotide triphosphate hydrolases"/>
    <property type="match status" value="1"/>
</dbReference>